<keyword evidence="5" id="KW-1133">Transmembrane helix</keyword>
<keyword evidence="6" id="KW-0732">Signal</keyword>
<dbReference type="Proteomes" id="UP000019804">
    <property type="component" value="Unassembled WGS sequence"/>
</dbReference>
<proteinExistence type="predicted"/>
<dbReference type="FunFam" id="4.10.70.10:FF:000003">
    <property type="entry name" value="Disintegrin and metalloproteinase domain-containing protein 17"/>
    <property type="match status" value="1"/>
</dbReference>
<dbReference type="InterPro" id="IPR036436">
    <property type="entry name" value="Disintegrin_dom_sf"/>
</dbReference>
<feature type="domain" description="Disintegrin" evidence="7">
    <location>
        <begin position="447"/>
        <end position="533"/>
    </location>
</feature>
<organism evidence="9 10">
    <name type="scientific">Aspergillus ruber (strain CBS 135680)</name>
    <dbReference type="NCBI Taxonomy" id="1388766"/>
    <lineage>
        <taxon>Eukaryota</taxon>
        <taxon>Fungi</taxon>
        <taxon>Dikarya</taxon>
        <taxon>Ascomycota</taxon>
        <taxon>Pezizomycotina</taxon>
        <taxon>Eurotiomycetes</taxon>
        <taxon>Eurotiomycetidae</taxon>
        <taxon>Eurotiales</taxon>
        <taxon>Aspergillaceae</taxon>
        <taxon>Aspergillus</taxon>
        <taxon>Aspergillus subgen. Aspergillus</taxon>
    </lineage>
</organism>
<dbReference type="PANTHER" id="PTHR11905">
    <property type="entry name" value="ADAM A DISINTEGRIN AND METALLOPROTEASE DOMAIN"/>
    <property type="match status" value="1"/>
</dbReference>
<feature type="chain" id="PRO_5001495924" description="Disintegrin and metalloproteinase domain-containing protein B" evidence="6">
    <location>
        <begin position="23"/>
        <end position="692"/>
    </location>
</feature>
<dbReference type="GeneID" id="63696854"/>
<dbReference type="InterPro" id="IPR001762">
    <property type="entry name" value="Disintegrin_dom"/>
</dbReference>
<evidence type="ECO:0000313" key="10">
    <source>
        <dbReference type="Proteomes" id="UP000019804"/>
    </source>
</evidence>
<evidence type="ECO:0000256" key="1">
    <source>
        <dbReference type="ARBA" id="ARBA00023157"/>
    </source>
</evidence>
<feature type="domain" description="Peptidase M12B" evidence="8">
    <location>
        <begin position="223"/>
        <end position="422"/>
    </location>
</feature>
<dbReference type="InterPro" id="IPR002870">
    <property type="entry name" value="Peptidase_M12B_N"/>
</dbReference>
<evidence type="ECO:0000313" key="9">
    <source>
        <dbReference type="EMBL" id="EYE95519.1"/>
    </source>
</evidence>
<dbReference type="InterPro" id="IPR024079">
    <property type="entry name" value="MetalloPept_cat_dom_sf"/>
</dbReference>
<dbReference type="OrthoDB" id="5951731at2759"/>
<dbReference type="RefSeq" id="XP_040639207.1">
    <property type="nucleotide sequence ID" value="XM_040781730.1"/>
</dbReference>
<protein>
    <recommendedName>
        <fullName evidence="3">Disintegrin and metalloproteinase domain-containing protein B</fullName>
    </recommendedName>
</protein>
<dbReference type="GO" id="GO:0046872">
    <property type="term" value="F:metal ion binding"/>
    <property type="evidence" value="ECO:0007669"/>
    <property type="project" value="UniProtKB-KW"/>
</dbReference>
<dbReference type="Pfam" id="PF13583">
    <property type="entry name" value="Reprolysin_4"/>
    <property type="match status" value="1"/>
</dbReference>
<keyword evidence="5" id="KW-0812">Transmembrane</keyword>
<keyword evidence="1" id="KW-1015">Disulfide bond</keyword>
<dbReference type="AlphaFoldDB" id="A0A017SFW2"/>
<feature type="signal peptide" evidence="6">
    <location>
        <begin position="1"/>
        <end position="22"/>
    </location>
</feature>
<keyword evidence="10" id="KW-1185">Reference proteome</keyword>
<dbReference type="Gene3D" id="4.10.70.10">
    <property type="entry name" value="Disintegrin domain"/>
    <property type="match status" value="1"/>
</dbReference>
<reference evidence="10" key="1">
    <citation type="journal article" date="2014" name="Nat. Commun.">
        <title>Genomic adaptations of the halophilic Dead Sea filamentous fungus Eurotium rubrum.</title>
        <authorList>
            <person name="Kis-Papo T."/>
            <person name="Weig A.R."/>
            <person name="Riley R."/>
            <person name="Persoh D."/>
            <person name="Salamov A."/>
            <person name="Sun H."/>
            <person name="Lipzen A."/>
            <person name="Wasser S.P."/>
            <person name="Rambold G."/>
            <person name="Grigoriev I.V."/>
            <person name="Nevo E."/>
        </authorList>
    </citation>
    <scope>NUCLEOTIDE SEQUENCE [LARGE SCALE GENOMIC DNA]</scope>
    <source>
        <strain evidence="10">CBS 135680</strain>
    </source>
</reference>
<keyword evidence="5" id="KW-0472">Membrane</keyword>
<dbReference type="PANTHER" id="PTHR11905:SF222">
    <property type="entry name" value="ADAM FAMILY OF METALLOPROTEASE ADM-A (AFU_ORTHOLOGUE AFUA_6G14420)"/>
    <property type="match status" value="1"/>
</dbReference>
<dbReference type="Pfam" id="PF01562">
    <property type="entry name" value="Pep_M12B_propep"/>
    <property type="match status" value="1"/>
</dbReference>
<name>A0A017SFW2_ASPRC</name>
<feature type="active site" evidence="4">
    <location>
        <position position="365"/>
    </location>
</feature>
<evidence type="ECO:0000259" key="7">
    <source>
        <dbReference type="PROSITE" id="PS50214"/>
    </source>
</evidence>
<evidence type="ECO:0000259" key="8">
    <source>
        <dbReference type="PROSITE" id="PS50215"/>
    </source>
</evidence>
<feature type="transmembrane region" description="Helical" evidence="5">
    <location>
        <begin position="628"/>
        <end position="653"/>
    </location>
</feature>
<comment type="caution">
    <text evidence="4">Lacks conserved residue(s) required for the propagation of feature annotation.</text>
</comment>
<evidence type="ECO:0000256" key="5">
    <source>
        <dbReference type="SAM" id="Phobius"/>
    </source>
</evidence>
<dbReference type="EMBL" id="KK088421">
    <property type="protein sequence ID" value="EYE95519.1"/>
    <property type="molecule type" value="Genomic_DNA"/>
</dbReference>
<dbReference type="PROSITE" id="PS50215">
    <property type="entry name" value="ADAM_MEPRO"/>
    <property type="match status" value="1"/>
</dbReference>
<dbReference type="PROSITE" id="PS50214">
    <property type="entry name" value="DISINTEGRIN_2"/>
    <property type="match status" value="1"/>
</dbReference>
<comment type="function">
    <text evidence="2">Probable zinc protease.</text>
</comment>
<evidence type="ECO:0000256" key="2">
    <source>
        <dbReference type="ARBA" id="ARBA00056552"/>
    </source>
</evidence>
<feature type="binding site" evidence="4">
    <location>
        <position position="368"/>
    </location>
    <ligand>
        <name>Zn(2+)</name>
        <dbReference type="ChEBI" id="CHEBI:29105"/>
        <note>catalytic</note>
    </ligand>
</feature>
<dbReference type="Gene3D" id="3.40.390.10">
    <property type="entry name" value="Collagenase (Catalytic Domain)"/>
    <property type="match status" value="1"/>
</dbReference>
<dbReference type="GO" id="GO:0004222">
    <property type="term" value="F:metalloendopeptidase activity"/>
    <property type="evidence" value="ECO:0007669"/>
    <property type="project" value="InterPro"/>
</dbReference>
<dbReference type="SUPFAM" id="SSF55486">
    <property type="entry name" value="Metalloproteases ('zincins'), catalytic domain"/>
    <property type="match status" value="1"/>
</dbReference>
<gene>
    <name evidence="9" type="ORF">EURHEDRAFT_411807</name>
</gene>
<feature type="binding site" evidence="4">
    <location>
        <position position="364"/>
    </location>
    <ligand>
        <name>Zn(2+)</name>
        <dbReference type="ChEBI" id="CHEBI:29105"/>
        <note>catalytic</note>
    </ligand>
</feature>
<dbReference type="HOGENOM" id="CLU_012383_1_0_1"/>
<dbReference type="InterPro" id="IPR001590">
    <property type="entry name" value="Peptidase_M12B"/>
</dbReference>
<dbReference type="GO" id="GO:0006508">
    <property type="term" value="P:proteolysis"/>
    <property type="evidence" value="ECO:0007669"/>
    <property type="project" value="InterPro"/>
</dbReference>
<sequence length="692" mass="73683">MRSQPILFLITCLVFFIGHVSARSIRPRAPAKVANIENATIHTPSQQVTASTAFNLTFSLSGQTGEFRLSLEPNHDLLSQNLYTRHVGVNGEVRRTETSERAQHKVYRGKTLVRSAGGHWETAGWARAFVVRDGNDPLFQGAFSAFSQKYHIDIRSDQNGSLASKSRMVIYHDYPGTHKANNEHDLPFRELDTAISLAKRQSVSDSYDLTDSIGSTSGCPTTRRVAVVGIATDCTYTAGFDSAEEVQQSLIDMVNTASEVFESAFNISLAIRNLTITDSTCPSNTSNSVPWNADCSAGDLDWRLQQFTSWRRTLGDRTNAYWTLMSGCPNGEQIGVSWTGELCDSQLGANVVAQAGSAWQVFAHESAHIFGAVHDCTADACSSSEECCPLSTSTCNADAQYLMNPVSTSSQSEFSPCTIGNVCSMMGSSGIETSCLVDSDSIPSLTVGQCGNGILEEGEDCDCGEDDCGECCDGSTCRFREGAVCDDAAGSCCTNCQFLSADTVCRASTGDCDLAEKCTGDSGACPTDRHVPDGDACGTASDLFCASGQCTNRDMQCRDQMNRNSTDVSSCGGNSCSLRCSVGISSGSSDCMDIGQSVLDGTPCDGGLCVSGQCRTDEGSWVDEHRSLVIGLSAGVGGALVLAILAVIICCCCTRRRRQEKKLSPAMSVTSVPDLPAPYSSPQHGPGTVRYA</sequence>
<evidence type="ECO:0000256" key="6">
    <source>
        <dbReference type="SAM" id="SignalP"/>
    </source>
</evidence>
<evidence type="ECO:0000256" key="4">
    <source>
        <dbReference type="PROSITE-ProRule" id="PRU00276"/>
    </source>
</evidence>
<dbReference type="STRING" id="1388766.A0A017SFW2"/>
<keyword evidence="4" id="KW-0862">Zinc</keyword>
<evidence type="ECO:0000256" key="3">
    <source>
        <dbReference type="ARBA" id="ARBA00074021"/>
    </source>
</evidence>
<accession>A0A017SFW2</accession>
<dbReference type="SUPFAM" id="SSF57552">
    <property type="entry name" value="Blood coagulation inhibitor (disintegrin)"/>
    <property type="match status" value="1"/>
</dbReference>
<feature type="binding site" evidence="4">
    <location>
        <position position="374"/>
    </location>
    <ligand>
        <name>Zn(2+)</name>
        <dbReference type="ChEBI" id="CHEBI:29105"/>
        <note>catalytic</note>
    </ligand>
</feature>
<dbReference type="SMART" id="SM00050">
    <property type="entry name" value="DISIN"/>
    <property type="match status" value="1"/>
</dbReference>
<keyword evidence="4" id="KW-0479">Metal-binding</keyword>
<dbReference type="Pfam" id="PF00200">
    <property type="entry name" value="Disintegrin"/>
    <property type="match status" value="1"/>
</dbReference>